<feature type="region of interest" description="Disordered" evidence="16">
    <location>
        <begin position="1"/>
        <end position="80"/>
    </location>
</feature>
<evidence type="ECO:0000313" key="19">
    <source>
        <dbReference type="EMBL" id="KAK3201235.1"/>
    </source>
</evidence>
<dbReference type="Gene3D" id="3.40.718.10">
    <property type="entry name" value="Isopropylmalate Dehydrogenase"/>
    <property type="match status" value="1"/>
</dbReference>
<keyword evidence="11" id="KW-0560">Oxidoreductase</keyword>
<evidence type="ECO:0000256" key="9">
    <source>
        <dbReference type="ARBA" id="ARBA00022842"/>
    </source>
</evidence>
<comment type="cofactor">
    <cofactor evidence="2">
        <name>Mn(2+)</name>
        <dbReference type="ChEBI" id="CHEBI:29035"/>
    </cofactor>
</comment>
<evidence type="ECO:0000313" key="20">
    <source>
        <dbReference type="Proteomes" id="UP001280581"/>
    </source>
</evidence>
<feature type="transmembrane region" description="Helical" evidence="17">
    <location>
        <begin position="814"/>
        <end position="838"/>
    </location>
</feature>
<evidence type="ECO:0000256" key="10">
    <source>
        <dbReference type="ARBA" id="ARBA00022946"/>
    </source>
</evidence>
<dbReference type="GO" id="GO:0004449">
    <property type="term" value="F:isocitrate dehydrogenase (NAD+) activity"/>
    <property type="evidence" value="ECO:0007669"/>
    <property type="project" value="UniProtKB-EC"/>
</dbReference>
<feature type="transmembrane region" description="Helical" evidence="17">
    <location>
        <begin position="782"/>
        <end position="802"/>
    </location>
</feature>
<dbReference type="EMBL" id="WVTA01000016">
    <property type="protein sequence ID" value="KAK3201235.1"/>
    <property type="molecule type" value="Genomic_DNA"/>
</dbReference>
<dbReference type="InterPro" id="IPR004434">
    <property type="entry name" value="Isocitrate_DH_NAD"/>
</dbReference>
<dbReference type="GO" id="GO:0006102">
    <property type="term" value="P:isocitrate metabolic process"/>
    <property type="evidence" value="ECO:0007669"/>
    <property type="project" value="TreeGrafter"/>
</dbReference>
<dbReference type="SUPFAM" id="SSF81383">
    <property type="entry name" value="F-box domain"/>
    <property type="match status" value="1"/>
</dbReference>
<dbReference type="SMART" id="SM01329">
    <property type="entry name" value="Iso_dh"/>
    <property type="match status" value="1"/>
</dbReference>
<keyword evidence="12" id="KW-0520">NAD</keyword>
<keyword evidence="10" id="KW-0809">Transit peptide</keyword>
<feature type="compositionally biased region" description="Acidic residues" evidence="16">
    <location>
        <begin position="28"/>
        <end position="75"/>
    </location>
</feature>
<dbReference type="SUPFAM" id="SSF53659">
    <property type="entry name" value="Isocitrate/Isopropylmalate dehydrogenase-like"/>
    <property type="match status" value="1"/>
</dbReference>
<dbReference type="GO" id="GO:0005739">
    <property type="term" value="C:mitochondrion"/>
    <property type="evidence" value="ECO:0007669"/>
    <property type="project" value="TreeGrafter"/>
</dbReference>
<keyword evidence="17" id="KW-0812">Transmembrane</keyword>
<evidence type="ECO:0000256" key="15">
    <source>
        <dbReference type="ARBA" id="ARBA00072026"/>
    </source>
</evidence>
<evidence type="ECO:0000256" key="12">
    <source>
        <dbReference type="ARBA" id="ARBA00023027"/>
    </source>
</evidence>
<evidence type="ECO:0000256" key="6">
    <source>
        <dbReference type="ARBA" id="ARBA00011567"/>
    </source>
</evidence>
<evidence type="ECO:0000256" key="13">
    <source>
        <dbReference type="ARBA" id="ARBA00030631"/>
    </source>
</evidence>
<keyword evidence="9" id="KW-0460">Magnesium</keyword>
<feature type="compositionally biased region" description="Basic and acidic residues" evidence="16">
    <location>
        <begin position="1"/>
        <end position="15"/>
    </location>
</feature>
<evidence type="ECO:0000256" key="17">
    <source>
        <dbReference type="SAM" id="Phobius"/>
    </source>
</evidence>
<feature type="region of interest" description="Disordered" evidence="16">
    <location>
        <begin position="135"/>
        <end position="164"/>
    </location>
</feature>
<gene>
    <name evidence="19" type="ORF">GRF29_185g222628</name>
</gene>
<name>A0AAN6LS41_9PLEO</name>
<evidence type="ECO:0000259" key="18">
    <source>
        <dbReference type="PROSITE" id="PS50181"/>
    </source>
</evidence>
<evidence type="ECO:0000256" key="2">
    <source>
        <dbReference type="ARBA" id="ARBA00001936"/>
    </source>
</evidence>
<comment type="catalytic activity">
    <reaction evidence="1">
        <text>D-threo-isocitrate + NAD(+) = 2-oxoglutarate + CO2 + NADH</text>
        <dbReference type="Rhea" id="RHEA:23632"/>
        <dbReference type="ChEBI" id="CHEBI:15562"/>
        <dbReference type="ChEBI" id="CHEBI:16526"/>
        <dbReference type="ChEBI" id="CHEBI:16810"/>
        <dbReference type="ChEBI" id="CHEBI:57540"/>
        <dbReference type="ChEBI" id="CHEBI:57945"/>
        <dbReference type="EC" id="1.1.1.41"/>
    </reaction>
</comment>
<dbReference type="GO" id="GO:0016020">
    <property type="term" value="C:membrane"/>
    <property type="evidence" value="ECO:0007669"/>
    <property type="project" value="UniProtKB-SubCell"/>
</dbReference>
<dbReference type="EC" id="1.1.1.41" evidence="7"/>
<dbReference type="PROSITE" id="PS00470">
    <property type="entry name" value="IDH_IMDH"/>
    <property type="match status" value="1"/>
</dbReference>
<evidence type="ECO:0000256" key="7">
    <source>
        <dbReference type="ARBA" id="ARBA00013012"/>
    </source>
</evidence>
<feature type="transmembrane region" description="Helical" evidence="17">
    <location>
        <begin position="720"/>
        <end position="740"/>
    </location>
</feature>
<feature type="region of interest" description="Disordered" evidence="16">
    <location>
        <begin position="245"/>
        <end position="265"/>
    </location>
</feature>
<feature type="transmembrane region" description="Helical" evidence="17">
    <location>
        <begin position="844"/>
        <end position="869"/>
    </location>
</feature>
<comment type="caution">
    <text evidence="19">The sequence shown here is derived from an EMBL/GenBank/DDBJ whole genome shotgun (WGS) entry which is preliminary data.</text>
</comment>
<sequence>MRKIKDEKKEVTLDRRGKRKLGDSMMNVDEDDEEDADWVPEDEDEDEPLEYASDVEESDVEEVGDIEMEDVEDLERDASEREDFRRSWIQAMTARGTSDNPHSSCGTQDGLPTWFKGRLTIERVPIQDEFFPLFHSNNDDSAEDASDGSSSYDEFGEKNSHRPIERDLGYHVRQGHEVEHIAGPRCRYRSGYSGHRISVEEMRGCQVAQCLVRKPKGWKFEPLEDDENFEKEGGFFLSGLTDHMPSRDSSSPHVQPPRHGCDQPHAENAMWDDDQFEEYAMPFHPGCFEVYKRASMLKNGSIDVKGLTNWWTKDAKTQNSLRSSHPDVGECQAQWWDHHKGTEYLAANPLYVPKLRDILQSTISTAPNFSTRNGAFQALETPSTSAENDPFACLPAEIRIEILDILRSKDIASLRLASRTFTQLPISYFQNLIKRELPWLWEAWPTSNKPNHLGYSFWATVTASEAEAKLQSTQKEIAALNDYVNIVSGEMPELKPMLEEALPAAIQAVLDAHQQGVENDEDRKPFFLPPDRTDYYMLRKVYFIIEKRRGEKTVYSLEEISTKQHGSSNACRGRAHASTLRNNRITTTTHHTHLSTLATNHNPQTPRRGIPNLPSPHPSVTKVILILLIGIFISNADTSILLATHPIISSSFNALHDSSYLLTSFGLAGSLMQPIYGKTSDIFGRKSLLLIAYALFGVGCAIVGGGQSMAMVILGRVVSGLGAAGMTGLVSILITDLVPLRDVASWRSASNTIAGAHLFPAVAGNAFGGLLAGAVIKRTGRFKTLTLLSILSACGAYLLLILRWHGHTNWLESLYITPGGFAMGVASSTLFICVQASIDPAHSAIAASTLYLAASIGSVLGMASSSAVLQGSLRLILDRKLGEGGFHGGSKQKIIERAVSDVHYAEHAKPAISHIVIASYVDALSWTHVLSLVCSVLGFLTTAFLTPHKLGNGQDTWDSAGCLRKLCFYLFPALPPPPAHHHPLEPATTRRVAAIRLDARITTVTMLAGRAFAAPARQCLRRANAPSRWTPALTQRIFSFSEGVETNPTQSRNYAAAAEVAKFKGTKGNDGKYTVTLIEGDGIGPEIAQSVKDIYSAANVPIKWEPVDVTPRIKDGKTVIPDESIDSVTRNLVALKGPLATPVGKGHVSLNLTLRRTFNLFANVRPCRSIQGYKTPYDDVDTVLIRENTEGEYSGIEHVVVDGVVQSIKLITREASERVLRYAFQHARDIGRKKVRAVHKATIMKMSDGLFLSTARDVSKDFPDIEFDAELLDNTCLKMVTDPLPYNDKVLVMPNLYGDILSDMCAGLIGGLGLTPSGNIGDQCSIFEAVHGSAPDIAGKQLANPTALLLSSLMMLRHMGLGEHAANIEQAIFKVLAEGKSITGDLGGKAKTFEYADAVIKALN</sequence>
<dbReference type="InterPro" id="IPR036259">
    <property type="entry name" value="MFS_trans_sf"/>
</dbReference>
<evidence type="ECO:0000256" key="5">
    <source>
        <dbReference type="ARBA" id="ARBA00007769"/>
    </source>
</evidence>
<dbReference type="Pfam" id="PF07690">
    <property type="entry name" value="MFS_1"/>
    <property type="match status" value="1"/>
</dbReference>
<comment type="similarity">
    <text evidence="5">Belongs to the isocitrate and isopropylmalate dehydrogenases family.</text>
</comment>
<protein>
    <recommendedName>
        <fullName evidence="15">Isocitrate dehydrogenase [NAD] subunit 2, mitochondrial</fullName>
        <ecNumber evidence="7">1.1.1.41</ecNumber>
    </recommendedName>
    <alternativeName>
        <fullName evidence="14">Isocitric dehydrogenase</fullName>
    </alternativeName>
    <alternativeName>
        <fullName evidence="13">NAD(+)-specific ICDH</fullName>
    </alternativeName>
</protein>
<feature type="compositionally biased region" description="Low complexity" evidence="16">
    <location>
        <begin position="585"/>
        <end position="602"/>
    </location>
</feature>
<dbReference type="InterPro" id="IPR024084">
    <property type="entry name" value="IsoPropMal-DH-like_dom"/>
</dbReference>
<feature type="region of interest" description="Disordered" evidence="16">
    <location>
        <begin position="585"/>
        <end position="613"/>
    </location>
</feature>
<evidence type="ECO:0000256" key="16">
    <source>
        <dbReference type="SAM" id="MobiDB-lite"/>
    </source>
</evidence>
<dbReference type="InterPro" id="IPR011701">
    <property type="entry name" value="MFS"/>
</dbReference>
<proteinExistence type="inferred from homology"/>
<dbReference type="GO" id="GO:0051287">
    <property type="term" value="F:NAD binding"/>
    <property type="evidence" value="ECO:0007669"/>
    <property type="project" value="InterPro"/>
</dbReference>
<dbReference type="GO" id="GO:0006099">
    <property type="term" value="P:tricarboxylic acid cycle"/>
    <property type="evidence" value="ECO:0007669"/>
    <property type="project" value="InterPro"/>
</dbReference>
<dbReference type="InterPro" id="IPR019818">
    <property type="entry name" value="IsoCit/isopropylmalate_DH_CS"/>
</dbReference>
<evidence type="ECO:0000256" key="11">
    <source>
        <dbReference type="ARBA" id="ARBA00023002"/>
    </source>
</evidence>
<dbReference type="Gene3D" id="1.20.1250.20">
    <property type="entry name" value="MFS general substrate transporter like domains"/>
    <property type="match status" value="1"/>
</dbReference>
<evidence type="ECO:0000256" key="14">
    <source>
        <dbReference type="ARBA" id="ARBA00030683"/>
    </source>
</evidence>
<dbReference type="Proteomes" id="UP001280581">
    <property type="component" value="Unassembled WGS sequence"/>
</dbReference>
<feature type="transmembrane region" description="Helical" evidence="17">
    <location>
        <begin position="688"/>
        <end position="714"/>
    </location>
</feature>
<keyword evidence="8" id="KW-0479">Metal-binding</keyword>
<keyword evidence="20" id="KW-1185">Reference proteome</keyword>
<dbReference type="Pfam" id="PF00180">
    <property type="entry name" value="Iso_dh"/>
    <property type="match status" value="1"/>
</dbReference>
<dbReference type="GO" id="GO:0022857">
    <property type="term" value="F:transmembrane transporter activity"/>
    <property type="evidence" value="ECO:0007669"/>
    <property type="project" value="InterPro"/>
</dbReference>
<feature type="domain" description="F-box" evidence="18">
    <location>
        <begin position="388"/>
        <end position="432"/>
    </location>
</feature>
<keyword evidence="17" id="KW-0472">Membrane</keyword>
<organism evidence="19 20">
    <name type="scientific">Pseudopithomyces chartarum</name>
    <dbReference type="NCBI Taxonomy" id="1892770"/>
    <lineage>
        <taxon>Eukaryota</taxon>
        <taxon>Fungi</taxon>
        <taxon>Dikarya</taxon>
        <taxon>Ascomycota</taxon>
        <taxon>Pezizomycotina</taxon>
        <taxon>Dothideomycetes</taxon>
        <taxon>Pleosporomycetidae</taxon>
        <taxon>Pleosporales</taxon>
        <taxon>Massarineae</taxon>
        <taxon>Didymosphaeriaceae</taxon>
        <taxon>Pseudopithomyces</taxon>
    </lineage>
</organism>
<feature type="transmembrane region" description="Helical" evidence="17">
    <location>
        <begin position="752"/>
        <end position="776"/>
    </location>
</feature>
<feature type="compositionally biased region" description="Basic and acidic residues" evidence="16">
    <location>
        <begin position="155"/>
        <end position="164"/>
    </location>
</feature>
<evidence type="ECO:0000256" key="1">
    <source>
        <dbReference type="ARBA" id="ARBA00000837"/>
    </source>
</evidence>
<dbReference type="InterPro" id="IPR001810">
    <property type="entry name" value="F-box_dom"/>
</dbReference>
<dbReference type="NCBIfam" id="TIGR00175">
    <property type="entry name" value="mito_nad_idh"/>
    <property type="match status" value="1"/>
</dbReference>
<dbReference type="PANTHER" id="PTHR11835:SF34">
    <property type="entry name" value="ISOCITRATE DEHYDROGENASE [NAD] SUBUNIT ALPHA, MITOCHONDRIAL"/>
    <property type="match status" value="1"/>
</dbReference>
<comment type="subcellular location">
    <subcellularLocation>
        <location evidence="4">Membrane</location>
        <topology evidence="4">Multi-pass membrane protein</topology>
    </subcellularLocation>
</comment>
<comment type="subunit">
    <text evidence="6">Octamer of two non-identical subunits IDH1 and IDH2.</text>
</comment>
<accession>A0AAN6LS41</accession>
<dbReference type="PANTHER" id="PTHR11835">
    <property type="entry name" value="DECARBOXYLATING DEHYDROGENASES-ISOCITRATE, ISOPROPYLMALATE, TARTRATE"/>
    <property type="match status" value="1"/>
</dbReference>
<dbReference type="SUPFAM" id="SSF103473">
    <property type="entry name" value="MFS general substrate transporter"/>
    <property type="match status" value="2"/>
</dbReference>
<dbReference type="InterPro" id="IPR036047">
    <property type="entry name" value="F-box-like_dom_sf"/>
</dbReference>
<comment type="cofactor">
    <cofactor evidence="3">
        <name>Mg(2+)</name>
        <dbReference type="ChEBI" id="CHEBI:18420"/>
    </cofactor>
</comment>
<evidence type="ECO:0000256" key="8">
    <source>
        <dbReference type="ARBA" id="ARBA00022723"/>
    </source>
</evidence>
<dbReference type="PROSITE" id="PS50181">
    <property type="entry name" value="FBOX"/>
    <property type="match status" value="1"/>
</dbReference>
<keyword evidence="17" id="KW-1133">Transmembrane helix</keyword>
<dbReference type="GO" id="GO:0000287">
    <property type="term" value="F:magnesium ion binding"/>
    <property type="evidence" value="ECO:0007669"/>
    <property type="project" value="InterPro"/>
</dbReference>
<reference evidence="19 20" key="1">
    <citation type="submission" date="2021-02" db="EMBL/GenBank/DDBJ databases">
        <title>Genome assembly of Pseudopithomyces chartarum.</title>
        <authorList>
            <person name="Jauregui R."/>
            <person name="Singh J."/>
            <person name="Voisey C."/>
        </authorList>
    </citation>
    <scope>NUCLEOTIDE SEQUENCE [LARGE SCALE GENOMIC DNA]</scope>
    <source>
        <strain evidence="19 20">AGR01</strain>
    </source>
</reference>
<evidence type="ECO:0000256" key="3">
    <source>
        <dbReference type="ARBA" id="ARBA00001946"/>
    </source>
</evidence>
<evidence type="ECO:0000256" key="4">
    <source>
        <dbReference type="ARBA" id="ARBA00004141"/>
    </source>
</evidence>
<dbReference type="FunFam" id="3.40.718.10:FF:000003">
    <property type="entry name" value="Isocitrate dehydrogenase [NAD] subunit, mitochondrial"/>
    <property type="match status" value="1"/>
</dbReference>